<protein>
    <submittedName>
        <fullName evidence="8">Permease</fullName>
    </submittedName>
</protein>
<comment type="caution">
    <text evidence="8">The sequence shown here is derived from an EMBL/GenBank/DDBJ whole genome shotgun (WGS) entry which is preliminary data.</text>
</comment>
<keyword evidence="5 6" id="KW-0472">Membrane</keyword>
<dbReference type="InterPro" id="IPR004513">
    <property type="entry name" value="FtsX"/>
</dbReference>
<dbReference type="InterPro" id="IPR003838">
    <property type="entry name" value="ABC3_permease_C"/>
</dbReference>
<dbReference type="GO" id="GO:0051301">
    <property type="term" value="P:cell division"/>
    <property type="evidence" value="ECO:0007669"/>
    <property type="project" value="InterPro"/>
</dbReference>
<keyword evidence="2" id="KW-1003">Cell membrane</keyword>
<evidence type="ECO:0000256" key="5">
    <source>
        <dbReference type="ARBA" id="ARBA00023136"/>
    </source>
</evidence>
<feature type="transmembrane region" description="Helical" evidence="6">
    <location>
        <begin position="25"/>
        <end position="48"/>
    </location>
</feature>
<evidence type="ECO:0000313" key="8">
    <source>
        <dbReference type="EMBL" id="KTT70991.1"/>
    </source>
</evidence>
<accession>A0A147I0M8</accession>
<dbReference type="PATRIC" id="fig|33051.3.peg.2352"/>
<proteinExistence type="predicted"/>
<keyword evidence="4 6" id="KW-1133">Transmembrane helix</keyword>
<keyword evidence="3 6" id="KW-0812">Transmembrane</keyword>
<dbReference type="PANTHER" id="PTHR47755">
    <property type="entry name" value="CELL DIVISION PROTEIN FTSX"/>
    <property type="match status" value="1"/>
</dbReference>
<feature type="transmembrane region" description="Helical" evidence="6">
    <location>
        <begin position="269"/>
        <end position="291"/>
    </location>
</feature>
<name>A0A147I0M8_9SPHN</name>
<evidence type="ECO:0000313" key="9">
    <source>
        <dbReference type="Proteomes" id="UP000072867"/>
    </source>
</evidence>
<reference evidence="8 9" key="1">
    <citation type="journal article" date="2016" name="Front. Microbiol.">
        <title>Genomic Resource of Rice Seed Associated Bacteria.</title>
        <authorList>
            <person name="Midha S."/>
            <person name="Bansal K."/>
            <person name="Sharma S."/>
            <person name="Kumar N."/>
            <person name="Patil P.P."/>
            <person name="Chaudhry V."/>
            <person name="Patil P.B."/>
        </authorList>
    </citation>
    <scope>NUCLEOTIDE SEQUENCE [LARGE SCALE GENOMIC DNA]</scope>
    <source>
        <strain evidence="8 9">NS319</strain>
    </source>
</reference>
<gene>
    <name evidence="8" type="ORF">NS319_06710</name>
</gene>
<evidence type="ECO:0000256" key="1">
    <source>
        <dbReference type="ARBA" id="ARBA00004651"/>
    </source>
</evidence>
<dbReference type="GO" id="GO:0032153">
    <property type="term" value="C:cell division site"/>
    <property type="evidence" value="ECO:0007669"/>
    <property type="project" value="TreeGrafter"/>
</dbReference>
<dbReference type="PANTHER" id="PTHR47755:SF1">
    <property type="entry name" value="CELL DIVISION PROTEIN FTSX"/>
    <property type="match status" value="1"/>
</dbReference>
<dbReference type="STRING" id="33051.SB4_08130"/>
<evidence type="ECO:0000256" key="6">
    <source>
        <dbReference type="SAM" id="Phobius"/>
    </source>
</evidence>
<dbReference type="RefSeq" id="WP_058732965.1">
    <property type="nucleotide sequence ID" value="NZ_LDTD01000044.1"/>
</dbReference>
<evidence type="ECO:0000256" key="3">
    <source>
        <dbReference type="ARBA" id="ARBA00022692"/>
    </source>
</evidence>
<organism evidence="8 9">
    <name type="scientific">Sphingomonas sanguinis</name>
    <dbReference type="NCBI Taxonomy" id="33051"/>
    <lineage>
        <taxon>Bacteria</taxon>
        <taxon>Pseudomonadati</taxon>
        <taxon>Pseudomonadota</taxon>
        <taxon>Alphaproteobacteria</taxon>
        <taxon>Sphingomonadales</taxon>
        <taxon>Sphingomonadaceae</taxon>
        <taxon>Sphingomonas</taxon>
    </lineage>
</organism>
<evidence type="ECO:0000256" key="2">
    <source>
        <dbReference type="ARBA" id="ARBA00022475"/>
    </source>
</evidence>
<dbReference type="GO" id="GO:0005886">
    <property type="term" value="C:plasma membrane"/>
    <property type="evidence" value="ECO:0007669"/>
    <property type="project" value="UniProtKB-SubCell"/>
</dbReference>
<feature type="transmembrane region" description="Helical" evidence="6">
    <location>
        <begin position="225"/>
        <end position="249"/>
    </location>
</feature>
<dbReference type="Pfam" id="PF02687">
    <property type="entry name" value="FtsX"/>
    <property type="match status" value="1"/>
</dbReference>
<dbReference type="Proteomes" id="UP000072867">
    <property type="component" value="Unassembled WGS sequence"/>
</dbReference>
<dbReference type="EMBL" id="LDTD01000044">
    <property type="protein sequence ID" value="KTT70991.1"/>
    <property type="molecule type" value="Genomic_DNA"/>
</dbReference>
<evidence type="ECO:0000256" key="4">
    <source>
        <dbReference type="ARBA" id="ARBA00022989"/>
    </source>
</evidence>
<evidence type="ECO:0000259" key="7">
    <source>
        <dbReference type="Pfam" id="PF02687"/>
    </source>
</evidence>
<feature type="domain" description="ABC3 transporter permease C-terminal" evidence="7">
    <location>
        <begin position="176"/>
        <end position="296"/>
    </location>
</feature>
<dbReference type="AlphaFoldDB" id="A0A147I0M8"/>
<comment type="subcellular location">
    <subcellularLocation>
        <location evidence="1">Cell membrane</location>
        <topology evidence="1">Multi-pass membrane protein</topology>
    </subcellularLocation>
</comment>
<feature type="transmembrane region" description="Helical" evidence="6">
    <location>
        <begin position="170"/>
        <end position="193"/>
    </location>
</feature>
<sequence length="299" mass="30859">MTRATPKRSTGAEARALDDGGGAHVMSWVIAIMLFLTLLSGAAGLATARAAGALDRQMAGRLTVQIVEGETQRRDAAAAQVLRVLRSLPDVARATPVPQAELARMLQPWLGTDAQAAGLPVPALIDVDLVSDASAAIARVSAAASRASPAVRVDAHATWLGPVGRLLDTAAWLAGAIILLMLTATTAVVMLAARAGLEAHRGTIEVIHMLGATDRQVARLFQRRIALDAGIGAVAGSVIAGGAILLIARQVGALDSELLGGMRLGVADMGALIALPFGFVLLAVVAARHAVLRQMRRML</sequence>